<comment type="caution">
    <text evidence="1">The sequence shown here is derived from an EMBL/GenBank/DDBJ whole genome shotgun (WGS) entry which is preliminary data.</text>
</comment>
<sequence length="253" mass="29342">MGTINKIAVFFNTPKRLNVFKSHIDKVSTESKKEKLKKLCSTRWVERHDAILTFLELHEVTIAALSEIQLWRDKDSSSDAFSFLKSIQTLEFQFSLRIISKIFAITLPLSKQLQTTNFDLGQALDLAESVQNRLLSIRDNAEGEFNQIFKDVKTSCKEMDIEMALPRTNSRQTQRNNVPAEVPEEYFRRAYFIPFVDSSISHLKERLLKHKNIVQGFQVLLPNKHFNEDGLEKLYDFYEHFLGACSFETVLGE</sequence>
<protein>
    <submittedName>
        <fullName evidence="1">Uncharacterized protein</fullName>
    </submittedName>
</protein>
<dbReference type="PANTHER" id="PTHR46289">
    <property type="entry name" value="52 KDA REPRESSOR OF THE INHIBITOR OF THE PROTEIN KINASE-LIKE PROTEIN-RELATED"/>
    <property type="match status" value="1"/>
</dbReference>
<dbReference type="AlphaFoldDB" id="A0A9P0MKI3"/>
<dbReference type="PANTHER" id="PTHR46289:SF14">
    <property type="entry name" value="DUF4371 DOMAIN-CONTAINING PROTEIN"/>
    <property type="match status" value="1"/>
</dbReference>
<keyword evidence="2" id="KW-1185">Reference proteome</keyword>
<organism evidence="1 2">
    <name type="scientific">Acanthoscelides obtectus</name>
    <name type="common">Bean weevil</name>
    <name type="synonym">Bruchus obtectus</name>
    <dbReference type="NCBI Taxonomy" id="200917"/>
    <lineage>
        <taxon>Eukaryota</taxon>
        <taxon>Metazoa</taxon>
        <taxon>Ecdysozoa</taxon>
        <taxon>Arthropoda</taxon>
        <taxon>Hexapoda</taxon>
        <taxon>Insecta</taxon>
        <taxon>Pterygota</taxon>
        <taxon>Neoptera</taxon>
        <taxon>Endopterygota</taxon>
        <taxon>Coleoptera</taxon>
        <taxon>Polyphaga</taxon>
        <taxon>Cucujiformia</taxon>
        <taxon>Chrysomeloidea</taxon>
        <taxon>Chrysomelidae</taxon>
        <taxon>Bruchinae</taxon>
        <taxon>Bruchini</taxon>
        <taxon>Acanthoscelides</taxon>
    </lineage>
</organism>
<dbReference type="Proteomes" id="UP001152888">
    <property type="component" value="Unassembled WGS sequence"/>
</dbReference>
<proteinExistence type="predicted"/>
<gene>
    <name evidence="1" type="ORF">ACAOBT_LOCUS33733</name>
</gene>
<dbReference type="InterPro" id="IPR052958">
    <property type="entry name" value="IFN-induced_PKR_regulator"/>
</dbReference>
<accession>A0A9P0MKI3</accession>
<reference evidence="1" key="1">
    <citation type="submission" date="2022-03" db="EMBL/GenBank/DDBJ databases">
        <authorList>
            <person name="Sayadi A."/>
        </authorList>
    </citation>
    <scope>NUCLEOTIDE SEQUENCE</scope>
</reference>
<dbReference type="OrthoDB" id="10072079at2759"/>
<evidence type="ECO:0000313" key="2">
    <source>
        <dbReference type="Proteomes" id="UP001152888"/>
    </source>
</evidence>
<dbReference type="EMBL" id="CAKOFQ010008385">
    <property type="protein sequence ID" value="CAH2013887.1"/>
    <property type="molecule type" value="Genomic_DNA"/>
</dbReference>
<name>A0A9P0MKI3_ACAOB</name>
<evidence type="ECO:0000313" key="1">
    <source>
        <dbReference type="EMBL" id="CAH2013887.1"/>
    </source>
</evidence>